<dbReference type="GO" id="GO:0020037">
    <property type="term" value="F:heme binding"/>
    <property type="evidence" value="ECO:0007669"/>
    <property type="project" value="InterPro"/>
</dbReference>
<comment type="caution">
    <text evidence="1">The sequence shown here is derived from an EMBL/GenBank/DDBJ whole genome shotgun (WGS) entry which is preliminary data.</text>
</comment>
<protein>
    <submittedName>
        <fullName evidence="1">Uu.00g123590.m01.CDS01</fullName>
    </submittedName>
</protein>
<gene>
    <name evidence="1" type="ORF">KHLLAP_LOCUS5433</name>
</gene>
<evidence type="ECO:0000313" key="2">
    <source>
        <dbReference type="Proteomes" id="UP001295740"/>
    </source>
</evidence>
<organism evidence="1 2">
    <name type="scientific">Anthostomella pinea</name>
    <dbReference type="NCBI Taxonomy" id="933095"/>
    <lineage>
        <taxon>Eukaryota</taxon>
        <taxon>Fungi</taxon>
        <taxon>Dikarya</taxon>
        <taxon>Ascomycota</taxon>
        <taxon>Pezizomycotina</taxon>
        <taxon>Sordariomycetes</taxon>
        <taxon>Xylariomycetidae</taxon>
        <taxon>Xylariales</taxon>
        <taxon>Xylariaceae</taxon>
        <taxon>Anthostomella</taxon>
    </lineage>
</organism>
<proteinExistence type="predicted"/>
<dbReference type="GO" id="GO:0005506">
    <property type="term" value="F:iron ion binding"/>
    <property type="evidence" value="ECO:0007669"/>
    <property type="project" value="InterPro"/>
</dbReference>
<name>A0AAI8YHE9_9PEZI</name>
<dbReference type="GO" id="GO:0016705">
    <property type="term" value="F:oxidoreductase activity, acting on paired donors, with incorporation or reduction of molecular oxygen"/>
    <property type="evidence" value="ECO:0007669"/>
    <property type="project" value="InterPro"/>
</dbReference>
<dbReference type="Gene3D" id="1.10.630.10">
    <property type="entry name" value="Cytochrome P450"/>
    <property type="match status" value="1"/>
</dbReference>
<dbReference type="InterPro" id="IPR036396">
    <property type="entry name" value="Cyt_P450_sf"/>
</dbReference>
<dbReference type="EMBL" id="CAUWAG010000007">
    <property type="protein sequence ID" value="CAJ2504965.1"/>
    <property type="molecule type" value="Genomic_DNA"/>
</dbReference>
<reference evidence="1" key="1">
    <citation type="submission" date="2023-10" db="EMBL/GenBank/DDBJ databases">
        <authorList>
            <person name="Hackl T."/>
        </authorList>
    </citation>
    <scope>NUCLEOTIDE SEQUENCE</scope>
</reference>
<dbReference type="GO" id="GO:0004497">
    <property type="term" value="F:monooxygenase activity"/>
    <property type="evidence" value="ECO:0007669"/>
    <property type="project" value="InterPro"/>
</dbReference>
<dbReference type="AlphaFoldDB" id="A0AAI8YHE9"/>
<dbReference type="Proteomes" id="UP001295740">
    <property type="component" value="Unassembled WGS sequence"/>
</dbReference>
<dbReference type="SUPFAM" id="SSF48264">
    <property type="entry name" value="Cytochrome P450"/>
    <property type="match status" value="1"/>
</dbReference>
<keyword evidence="2" id="KW-1185">Reference proteome</keyword>
<sequence>MPMPILHDTLSFVLRRIKIDNFIASKERYPDLMTEEQIITQCIVNVVAGVGTSTVSTINVLKYLSRNMAETQLLSYLDGLVREGIPLRGADGFNPNGRVVGPEGLVLPGKVKLPPGTVVGIKPSVASIRERTFGPRPYELVPDRWCRGDDETEEDYVERRALMERGDML</sequence>
<evidence type="ECO:0000313" key="1">
    <source>
        <dbReference type="EMBL" id="CAJ2504965.1"/>
    </source>
</evidence>
<accession>A0AAI8YHE9</accession>